<dbReference type="PROSITE" id="PS50088">
    <property type="entry name" value="ANK_REPEAT"/>
    <property type="match status" value="2"/>
</dbReference>
<dbReference type="InterPro" id="IPR002893">
    <property type="entry name" value="Znf_MYND"/>
</dbReference>
<dbReference type="GO" id="GO:0008270">
    <property type="term" value="F:zinc ion binding"/>
    <property type="evidence" value="ECO:0007669"/>
    <property type="project" value="UniProtKB-KW"/>
</dbReference>
<dbReference type="PRINTS" id="PR01415">
    <property type="entry name" value="ANKYRIN"/>
</dbReference>
<evidence type="ECO:0000256" key="4">
    <source>
        <dbReference type="ARBA" id="ARBA00022771"/>
    </source>
</evidence>
<dbReference type="PROSITE" id="PS01360">
    <property type="entry name" value="ZF_MYND_1"/>
    <property type="match status" value="1"/>
</dbReference>
<dbReference type="SUPFAM" id="SSF48403">
    <property type="entry name" value="Ankyrin repeat"/>
    <property type="match status" value="1"/>
</dbReference>
<dbReference type="Pfam" id="PF01753">
    <property type="entry name" value="zf-MYND"/>
    <property type="match status" value="1"/>
</dbReference>
<keyword evidence="5" id="KW-0862">Zinc</keyword>
<evidence type="ECO:0000256" key="10">
    <source>
        <dbReference type="PROSITE-ProRule" id="PRU00134"/>
    </source>
</evidence>
<evidence type="ECO:0000256" key="7">
    <source>
        <dbReference type="ARBA" id="ARBA00023069"/>
    </source>
</evidence>
<reference evidence="13 14" key="1">
    <citation type="journal article" date="2007" name="Science">
        <title>Sea anemone genome reveals ancestral eumetazoan gene repertoire and genomic organization.</title>
        <authorList>
            <person name="Putnam N.H."/>
            <person name="Srivastava M."/>
            <person name="Hellsten U."/>
            <person name="Dirks B."/>
            <person name="Chapman J."/>
            <person name="Salamov A."/>
            <person name="Terry A."/>
            <person name="Shapiro H."/>
            <person name="Lindquist E."/>
            <person name="Kapitonov V.V."/>
            <person name="Jurka J."/>
            <person name="Genikhovich G."/>
            <person name="Grigoriev I.V."/>
            <person name="Lucas S.M."/>
            <person name="Steele R.E."/>
            <person name="Finnerty J.R."/>
            <person name="Technau U."/>
            <person name="Martindale M.Q."/>
            <person name="Rokhsar D.S."/>
        </authorList>
    </citation>
    <scope>NUCLEOTIDE SEQUENCE [LARGE SCALE GENOMIC DNA]</scope>
    <source>
        <strain evidence="14">CH2 X CH6</strain>
    </source>
</reference>
<dbReference type="InParanoid" id="A7RER7"/>
<dbReference type="PROSITE" id="PS50297">
    <property type="entry name" value="ANK_REP_REGION"/>
    <property type="match status" value="2"/>
</dbReference>
<dbReference type="SMART" id="SM00248">
    <property type="entry name" value="ANK"/>
    <property type="match status" value="3"/>
</dbReference>
<dbReference type="EMBL" id="DS469507">
    <property type="protein sequence ID" value="EDO49837.1"/>
    <property type="molecule type" value="Genomic_DNA"/>
</dbReference>
<evidence type="ECO:0000256" key="3">
    <source>
        <dbReference type="ARBA" id="ARBA00022737"/>
    </source>
</evidence>
<dbReference type="OrthoDB" id="10257049at2759"/>
<sequence length="430" mass="47720">MEVMNETEKQLIKHINKGSVAESKAILSSDGVNVNCTDESGMTPLMHAAYKGQIEIVELLLAHGADINSRSHESGYSTLMFGALSGNIGVVKILLQAGASVSKVNDIGRTAAQMAAFVGHHDVVSLINNFVSIDDLNYYTKPQGLEKVAKLESKLVPSLHLFVTMTNLNPVKLVLFLNNHMELVENYKAVNKVLGLKAESCIKQSTMNEVMAMKMHYFAMIVRTCGRWHEGLDGKDGINGLIKSLVRGRASDGFPMGTEDLLRQAIREFEYPQCTIFRQLVESLAKTEKGVEPTALTALTQAINGLQSADFSNACYVCGERRSVKKCAACKKVGYCSVSCQKLHWSTHKKHCQRLAKEYEQELLMEEEIKRQEELKEENEKKENETSTKEEHENINSEKKSDLGNIIDTQANSEDIGQTSDSVKKINLDS</sequence>
<feature type="region of interest" description="Disordered" evidence="11">
    <location>
        <begin position="373"/>
        <end position="430"/>
    </location>
</feature>
<dbReference type="InterPro" id="IPR002110">
    <property type="entry name" value="Ankyrin_rpt"/>
</dbReference>
<dbReference type="KEGG" id="nve:5522161"/>
<feature type="compositionally biased region" description="Polar residues" evidence="11">
    <location>
        <begin position="407"/>
        <end position="421"/>
    </location>
</feature>
<keyword evidence="6 9" id="KW-0040">ANK repeat</keyword>
<keyword evidence="7" id="KW-0969">Cilium</keyword>
<dbReference type="Proteomes" id="UP000001593">
    <property type="component" value="Unassembled WGS sequence"/>
</dbReference>
<evidence type="ECO:0000256" key="9">
    <source>
        <dbReference type="PROSITE-ProRule" id="PRU00023"/>
    </source>
</evidence>
<dbReference type="InterPro" id="IPR036770">
    <property type="entry name" value="Ankyrin_rpt-contain_sf"/>
</dbReference>
<name>A7RER7_NEMVE</name>
<keyword evidence="4 10" id="KW-0863">Zinc-finger</keyword>
<dbReference type="AlphaFoldDB" id="A7RER7"/>
<feature type="compositionally biased region" description="Basic and acidic residues" evidence="11">
    <location>
        <begin position="373"/>
        <end position="402"/>
    </location>
</feature>
<dbReference type="OMA" id="EFPFREC"/>
<feature type="domain" description="MYND-type" evidence="12">
    <location>
        <begin position="315"/>
        <end position="352"/>
    </location>
</feature>
<dbReference type="SUPFAM" id="SSF144232">
    <property type="entry name" value="HIT/MYND zinc finger-like"/>
    <property type="match status" value="1"/>
</dbReference>
<keyword evidence="14" id="KW-1185">Reference proteome</keyword>
<dbReference type="Pfam" id="PF12796">
    <property type="entry name" value="Ank_2"/>
    <property type="match status" value="1"/>
</dbReference>
<dbReference type="PANTHER" id="PTHR24150:SF8">
    <property type="entry name" value="ANKYRIN REPEAT AND MYND DOMAIN-CONTAINING PROTEIN 2"/>
    <property type="match status" value="1"/>
</dbReference>
<dbReference type="STRING" id="45351.A7RER7"/>
<dbReference type="Gene3D" id="1.25.40.20">
    <property type="entry name" value="Ankyrin repeat-containing domain"/>
    <property type="match status" value="1"/>
</dbReference>
<evidence type="ECO:0000256" key="6">
    <source>
        <dbReference type="ARBA" id="ARBA00023043"/>
    </source>
</evidence>
<dbReference type="GO" id="GO:0005929">
    <property type="term" value="C:cilium"/>
    <property type="evidence" value="ECO:0007669"/>
    <property type="project" value="UniProtKB-SubCell"/>
</dbReference>
<organism evidence="13 14">
    <name type="scientific">Nematostella vectensis</name>
    <name type="common">Starlet sea anemone</name>
    <dbReference type="NCBI Taxonomy" id="45351"/>
    <lineage>
        <taxon>Eukaryota</taxon>
        <taxon>Metazoa</taxon>
        <taxon>Cnidaria</taxon>
        <taxon>Anthozoa</taxon>
        <taxon>Hexacorallia</taxon>
        <taxon>Actiniaria</taxon>
        <taxon>Edwardsiidae</taxon>
        <taxon>Nematostella</taxon>
    </lineage>
</organism>
<evidence type="ECO:0000256" key="2">
    <source>
        <dbReference type="ARBA" id="ARBA00022723"/>
    </source>
</evidence>
<gene>
    <name evidence="13" type="ORF">NEMVEDRAFT_v1g196111</name>
</gene>
<feature type="repeat" description="ANK" evidence="9">
    <location>
        <begin position="40"/>
        <end position="72"/>
    </location>
</feature>
<evidence type="ECO:0000256" key="5">
    <source>
        <dbReference type="ARBA" id="ARBA00022833"/>
    </source>
</evidence>
<proteinExistence type="predicted"/>
<evidence type="ECO:0000313" key="13">
    <source>
        <dbReference type="EMBL" id="EDO49837.1"/>
    </source>
</evidence>
<dbReference type="PROSITE" id="PS50865">
    <property type="entry name" value="ZF_MYND_2"/>
    <property type="match status" value="1"/>
</dbReference>
<dbReference type="eggNOG" id="KOG1710">
    <property type="taxonomic scope" value="Eukaryota"/>
</dbReference>
<evidence type="ECO:0000256" key="11">
    <source>
        <dbReference type="SAM" id="MobiDB-lite"/>
    </source>
</evidence>
<evidence type="ECO:0000313" key="14">
    <source>
        <dbReference type="Proteomes" id="UP000001593"/>
    </source>
</evidence>
<keyword evidence="2" id="KW-0479">Metal-binding</keyword>
<dbReference type="PhylomeDB" id="A7RER7"/>
<comment type="subcellular location">
    <subcellularLocation>
        <location evidence="1">Cell projection</location>
        <location evidence="1">Cilium</location>
    </subcellularLocation>
</comment>
<accession>A7RER7</accession>
<dbReference type="Gene3D" id="6.10.140.2220">
    <property type="match status" value="1"/>
</dbReference>
<keyword evidence="3" id="KW-0677">Repeat</keyword>
<evidence type="ECO:0000256" key="1">
    <source>
        <dbReference type="ARBA" id="ARBA00004138"/>
    </source>
</evidence>
<protein>
    <recommendedName>
        <fullName evidence="12">MYND-type domain-containing protein</fullName>
    </recommendedName>
</protein>
<dbReference type="InterPro" id="IPR052452">
    <property type="entry name" value="Ankyrin-MYND_dom_contain_2"/>
</dbReference>
<feature type="repeat" description="ANK" evidence="9">
    <location>
        <begin position="74"/>
        <end position="106"/>
    </location>
</feature>
<evidence type="ECO:0000259" key="12">
    <source>
        <dbReference type="PROSITE" id="PS50865"/>
    </source>
</evidence>
<evidence type="ECO:0000256" key="8">
    <source>
        <dbReference type="ARBA" id="ARBA00023273"/>
    </source>
</evidence>
<dbReference type="HOGENOM" id="CLU_048951_0_0_1"/>
<dbReference type="FunCoup" id="A7RER7">
    <property type="interactions" value="332"/>
</dbReference>
<keyword evidence="8" id="KW-0966">Cell projection</keyword>
<dbReference type="PANTHER" id="PTHR24150">
    <property type="entry name" value="ANKYRIN REPEAT AND MYND DOMAIN-CONTAINING PROTEIN 2"/>
    <property type="match status" value="1"/>
</dbReference>